<reference evidence="5" key="2">
    <citation type="submission" date="2020-12" db="EMBL/GenBank/DDBJ databases">
        <title>New Spironucleus salmonicida genome in near-complete chromosomes.</title>
        <authorList>
            <person name="Xu F."/>
            <person name="Kurt Z."/>
            <person name="Jimenez-Gonzalez A."/>
            <person name="Astvaldsson A."/>
            <person name="Andersson J.O."/>
            <person name="Svard S.G."/>
        </authorList>
    </citation>
    <scope>NUCLEOTIDE SEQUENCE</scope>
    <source>
        <strain evidence="5">ATCC 50377</strain>
    </source>
</reference>
<evidence type="ECO:0000313" key="5">
    <source>
        <dbReference type="EMBL" id="KAH0574834.1"/>
    </source>
</evidence>
<dbReference type="PROSITE" id="PS00639">
    <property type="entry name" value="THIOL_PROTEASE_HIS"/>
    <property type="match status" value="1"/>
</dbReference>
<dbReference type="AlphaFoldDB" id="V6LC26"/>
<dbReference type="SUPFAM" id="SSF54001">
    <property type="entry name" value="Cysteine proteinases"/>
    <property type="match status" value="1"/>
</dbReference>
<dbReference type="PANTHER" id="PTHR12411">
    <property type="entry name" value="CYSTEINE PROTEASE FAMILY C1-RELATED"/>
    <property type="match status" value="1"/>
</dbReference>
<evidence type="ECO:0000313" key="6">
    <source>
        <dbReference type="Proteomes" id="UP000018208"/>
    </source>
</evidence>
<dbReference type="Pfam" id="PF00112">
    <property type="entry name" value="Peptidase_C1"/>
    <property type="match status" value="1"/>
</dbReference>
<dbReference type="OrthoDB" id="640249at2759"/>
<gene>
    <name evidence="4" type="ORF">SS50377_18367</name>
    <name evidence="5" type="ORF">SS50377_22449</name>
</gene>
<accession>V6LC26</accession>
<dbReference type="VEuPathDB" id="GiardiaDB:SS50377_22449"/>
<keyword evidence="6" id="KW-1185">Reference proteome</keyword>
<dbReference type="GO" id="GO:0006508">
    <property type="term" value="P:proteolysis"/>
    <property type="evidence" value="ECO:0007669"/>
    <property type="project" value="InterPro"/>
</dbReference>
<dbReference type="InterPro" id="IPR000668">
    <property type="entry name" value="Peptidase_C1A_C"/>
</dbReference>
<dbReference type="InterPro" id="IPR038765">
    <property type="entry name" value="Papain-like_cys_pep_sf"/>
</dbReference>
<comment type="similarity">
    <text evidence="1">Belongs to the peptidase C1 family.</text>
</comment>
<dbReference type="PRINTS" id="PR00705">
    <property type="entry name" value="PAPAIN"/>
</dbReference>
<dbReference type="EMBL" id="KI546166">
    <property type="protein sequence ID" value="EST42060.1"/>
    <property type="molecule type" value="Genomic_DNA"/>
</dbReference>
<dbReference type="EMBL" id="AUWU02000003">
    <property type="protein sequence ID" value="KAH0574834.1"/>
    <property type="molecule type" value="Genomic_DNA"/>
</dbReference>
<evidence type="ECO:0000259" key="3">
    <source>
        <dbReference type="SMART" id="SM00645"/>
    </source>
</evidence>
<dbReference type="InterPro" id="IPR000169">
    <property type="entry name" value="Pept_cys_AS"/>
</dbReference>
<name>V6LC26_9EUKA</name>
<dbReference type="SMART" id="SM00645">
    <property type="entry name" value="Pept_C1"/>
    <property type="match status" value="1"/>
</dbReference>
<dbReference type="MEROPS" id="C01.094"/>
<reference evidence="4 5" key="1">
    <citation type="journal article" date="2014" name="PLoS Genet.">
        <title>The Genome of Spironucleus salmonicida Highlights a Fish Pathogen Adapted to Fluctuating Environments.</title>
        <authorList>
            <person name="Xu F."/>
            <person name="Jerlstrom-Hultqvist J."/>
            <person name="Einarsson E."/>
            <person name="Astvaldsson A."/>
            <person name="Svard S.G."/>
            <person name="Andersson J.O."/>
        </authorList>
    </citation>
    <scope>NUCLEOTIDE SEQUENCE</scope>
    <source>
        <strain evidence="5">ATCC 50377</strain>
    </source>
</reference>
<keyword evidence="2" id="KW-1015">Disulfide bond</keyword>
<dbReference type="Gene3D" id="3.90.70.10">
    <property type="entry name" value="Cysteine proteinases"/>
    <property type="match status" value="1"/>
</dbReference>
<dbReference type="PROSITE" id="PS00139">
    <property type="entry name" value="THIOL_PROTEASE_CYS"/>
    <property type="match status" value="1"/>
</dbReference>
<protein>
    <submittedName>
        <fullName evidence="4">Cathepsin B</fullName>
    </submittedName>
</protein>
<dbReference type="InterPro" id="IPR025661">
    <property type="entry name" value="Pept_asp_AS"/>
</dbReference>
<evidence type="ECO:0000313" key="4">
    <source>
        <dbReference type="EMBL" id="EST42060.1"/>
    </source>
</evidence>
<dbReference type="PROSITE" id="PS00640">
    <property type="entry name" value="THIOL_PROTEASE_ASN"/>
    <property type="match status" value="1"/>
</dbReference>
<feature type="domain" description="Peptidase C1A papain C-terminal" evidence="3">
    <location>
        <begin position="64"/>
        <end position="285"/>
    </location>
</feature>
<evidence type="ECO:0000256" key="2">
    <source>
        <dbReference type="ARBA" id="ARBA00023157"/>
    </source>
</evidence>
<evidence type="ECO:0000256" key="1">
    <source>
        <dbReference type="ARBA" id="ARBA00008455"/>
    </source>
</evidence>
<sequence length="286" mass="31959">MFVVLADLYHRQEFLDSLNRVPNKKWQAGIPKCFEGISINEAKTLFHKSLSNLLSPPVKLTGETPVYWNWATERPECSGPETVRNQGGCGSCWAFSSVNQLSDNRCIQKLDKIRVQLSEQHTVSCDPISMGCNGGQMQNVQHHLLVTGTVKDSCIPYTSGVSGDSGKCPSKCKDGSEQEFIKSAKSENICTDQNSIKVGVTKGVVQTSFHIYTDFMYYINGIYEHTQGYKEGSHAVMIVGYGEENNTPYWIVKNSWGKDFGENGFFRIVRGQDECGIEYSCYLITP</sequence>
<dbReference type="GO" id="GO:0008234">
    <property type="term" value="F:cysteine-type peptidase activity"/>
    <property type="evidence" value="ECO:0007669"/>
    <property type="project" value="InterPro"/>
</dbReference>
<dbReference type="Proteomes" id="UP000018208">
    <property type="component" value="Unassembled WGS sequence"/>
</dbReference>
<proteinExistence type="inferred from homology"/>
<dbReference type="InterPro" id="IPR025660">
    <property type="entry name" value="Pept_his_AS"/>
</dbReference>
<dbReference type="InterPro" id="IPR013128">
    <property type="entry name" value="Peptidase_C1A"/>
</dbReference>
<organism evidence="4">
    <name type="scientific">Spironucleus salmonicida</name>
    <dbReference type="NCBI Taxonomy" id="348837"/>
    <lineage>
        <taxon>Eukaryota</taxon>
        <taxon>Metamonada</taxon>
        <taxon>Diplomonadida</taxon>
        <taxon>Hexamitidae</taxon>
        <taxon>Hexamitinae</taxon>
        <taxon>Spironucleus</taxon>
    </lineage>
</organism>